<organism evidence="2 3">
    <name type="scientific">Astyanax mexicanus</name>
    <name type="common">Blind cave fish</name>
    <name type="synonym">Astyanax fasciatus mexicanus</name>
    <dbReference type="NCBI Taxonomy" id="7994"/>
    <lineage>
        <taxon>Eukaryota</taxon>
        <taxon>Metazoa</taxon>
        <taxon>Chordata</taxon>
        <taxon>Craniata</taxon>
        <taxon>Vertebrata</taxon>
        <taxon>Euteleostomi</taxon>
        <taxon>Actinopterygii</taxon>
        <taxon>Neopterygii</taxon>
        <taxon>Teleostei</taxon>
        <taxon>Ostariophysi</taxon>
        <taxon>Characiformes</taxon>
        <taxon>Characoidei</taxon>
        <taxon>Acestrorhamphidae</taxon>
        <taxon>Acestrorhamphinae</taxon>
        <taxon>Astyanax</taxon>
    </lineage>
</organism>
<dbReference type="InterPro" id="IPR038269">
    <property type="entry name" value="SCAN_sf"/>
</dbReference>
<feature type="domain" description="SCAN box" evidence="1">
    <location>
        <begin position="59"/>
        <end position="126"/>
    </location>
</feature>
<dbReference type="PROSITE" id="PS50804">
    <property type="entry name" value="SCAN_BOX"/>
    <property type="match status" value="1"/>
</dbReference>
<dbReference type="InterPro" id="IPR003309">
    <property type="entry name" value="SCAN_dom"/>
</dbReference>
<name>A0A8B9REN1_ASTMX</name>
<evidence type="ECO:0000259" key="1">
    <source>
        <dbReference type="PROSITE" id="PS50804"/>
    </source>
</evidence>
<proteinExistence type="predicted"/>
<evidence type="ECO:0000313" key="3">
    <source>
        <dbReference type="Proteomes" id="UP000694621"/>
    </source>
</evidence>
<evidence type="ECO:0000313" key="2">
    <source>
        <dbReference type="Ensembl" id="ENSAMXP00005037382.1"/>
    </source>
</evidence>
<dbReference type="Proteomes" id="UP000694621">
    <property type="component" value="Unplaced"/>
</dbReference>
<dbReference type="SUPFAM" id="SSF47353">
    <property type="entry name" value="Retrovirus capsid dimerization domain-like"/>
    <property type="match status" value="1"/>
</dbReference>
<protein>
    <recommendedName>
        <fullName evidence="1">SCAN box domain-containing protein</fullName>
    </recommendedName>
</protein>
<dbReference type="Pfam" id="PF02023">
    <property type="entry name" value="SCAN"/>
    <property type="match status" value="1"/>
</dbReference>
<dbReference type="AlphaFoldDB" id="A0A8B9REN1"/>
<reference evidence="2" key="1">
    <citation type="submission" date="2025-08" db="UniProtKB">
        <authorList>
            <consortium name="Ensembl"/>
        </authorList>
    </citation>
    <scope>IDENTIFICATION</scope>
</reference>
<dbReference type="Ensembl" id="ENSAMXT00005040732.1">
    <property type="protein sequence ID" value="ENSAMXP00005037382.1"/>
    <property type="gene ID" value="ENSAMXG00005017782.1"/>
</dbReference>
<dbReference type="PANTHER" id="PTHR33053">
    <property type="entry name" value="PROTEIN, PUTATIVE-RELATED"/>
    <property type="match status" value="1"/>
</dbReference>
<accession>A0A8B9REN1</accession>
<sequence length="141" mass="16004">MVNLWLKGPLNTRLPSNTVKRISENLYLYIPEEFARKTRPLSEVARWKATEFRQFLLYTGPVVLMTQLLRVSKRWLQPDQLGPEAVTEQVTMDHFLCALPGVLRKSVGLTSPTSIKEMIDATEAAESVLSLGRSERTGELM</sequence>
<dbReference type="Gene3D" id="1.10.4020.10">
    <property type="entry name" value="DNA breaking-rejoining enzymes"/>
    <property type="match status" value="1"/>
</dbReference>